<evidence type="ECO:0000313" key="8">
    <source>
        <dbReference type="EMBL" id="GAN75792.1"/>
    </source>
</evidence>
<dbReference type="Pfam" id="PF08447">
    <property type="entry name" value="PAS_3"/>
    <property type="match status" value="3"/>
</dbReference>
<keyword evidence="9" id="KW-1185">Reference proteome</keyword>
<protein>
    <recommendedName>
        <fullName evidence="2">histidine kinase</fullName>
        <ecNumber evidence="2">2.7.13.3</ecNumber>
    </recommendedName>
</protein>
<dbReference type="InterPro" id="IPR052162">
    <property type="entry name" value="Sensor_kinase/Photoreceptor"/>
</dbReference>
<evidence type="ECO:0000256" key="3">
    <source>
        <dbReference type="ARBA" id="ARBA00022553"/>
    </source>
</evidence>
<dbReference type="AlphaFoldDB" id="A0A0D6P2B0"/>
<evidence type="ECO:0000256" key="1">
    <source>
        <dbReference type="ARBA" id="ARBA00000085"/>
    </source>
</evidence>
<dbReference type="PANTHER" id="PTHR43304:SF1">
    <property type="entry name" value="PAC DOMAIN-CONTAINING PROTEIN"/>
    <property type="match status" value="1"/>
</dbReference>
<evidence type="ECO:0000256" key="4">
    <source>
        <dbReference type="ARBA" id="ARBA00022679"/>
    </source>
</evidence>
<organism evidence="8 9">
    <name type="scientific">Acidisphaera rubrifaciens HS-AP3</name>
    <dbReference type="NCBI Taxonomy" id="1231350"/>
    <lineage>
        <taxon>Bacteria</taxon>
        <taxon>Pseudomonadati</taxon>
        <taxon>Pseudomonadota</taxon>
        <taxon>Alphaproteobacteria</taxon>
        <taxon>Acetobacterales</taxon>
        <taxon>Acetobacteraceae</taxon>
        <taxon>Acidisphaera</taxon>
    </lineage>
</organism>
<dbReference type="SMART" id="SM00091">
    <property type="entry name" value="PAS"/>
    <property type="match status" value="2"/>
</dbReference>
<feature type="domain" description="PAS" evidence="6">
    <location>
        <begin position="310"/>
        <end position="366"/>
    </location>
</feature>
<dbReference type="SMART" id="SM00086">
    <property type="entry name" value="PAC"/>
    <property type="match status" value="3"/>
</dbReference>
<keyword evidence="4" id="KW-0808">Transferase</keyword>
<dbReference type="OrthoDB" id="9782655at2"/>
<dbReference type="SUPFAM" id="SSF55785">
    <property type="entry name" value="PYP-like sensor domain (PAS domain)"/>
    <property type="match status" value="3"/>
</dbReference>
<accession>A0A0D6P2B0</accession>
<dbReference type="Proteomes" id="UP000032680">
    <property type="component" value="Unassembled WGS sequence"/>
</dbReference>
<dbReference type="Gene3D" id="3.30.450.20">
    <property type="entry name" value="PAS domain"/>
    <property type="match status" value="3"/>
</dbReference>
<dbReference type="Pfam" id="PF13185">
    <property type="entry name" value="GAF_2"/>
    <property type="match status" value="1"/>
</dbReference>
<comment type="caution">
    <text evidence="8">The sequence shown here is derived from an EMBL/GenBank/DDBJ whole genome shotgun (WGS) entry which is preliminary data.</text>
</comment>
<feature type="domain" description="PAC" evidence="7">
    <location>
        <begin position="383"/>
        <end position="435"/>
    </location>
</feature>
<dbReference type="FunFam" id="3.30.450.20:FF:000099">
    <property type="entry name" value="Sensory box sensor histidine kinase"/>
    <property type="match status" value="1"/>
</dbReference>
<dbReference type="InterPro" id="IPR029016">
    <property type="entry name" value="GAF-like_dom_sf"/>
</dbReference>
<sequence>MVATAGISSSGDADRSSRRQAALRYLAGGARDVFWIVDTATQQLLHIGAGFERIWGRGAGDLRAAQEIWRDAILPEDRATRDRALLPLIQGRSATYDCIYRIVRPDGGVRWIRDRGWPVLDDAGRVIEAVGVAEDVTERQLQLQRAQLLAHLTDTLRVLNDPGEVLVATSEALGRFYGVARAGFAQMLPDGQHVYVAHDWSDRLPSIEGLHDLAADSAFAAAVSSGRPVLVDDVATSPFATVGPQSRGSEVRSAASVPLMRDGRAAVVVFLHGDQPRMWLRDCGNLIEEVAERAWAVAERARAAQALRVSEGRYRALVLASSSIIWLADASGRLSGGQAEWADFTGMSPAGLEGFGWLSAVHPEDRVALPGLWQNCLLTKMDFVVEYRVRRRDGAWRWFRSRGVPVLGADGRVTEWVGMLSDIHERREAEARAEAAAQQLVVAIDNGLILPWWVDLVAREVRWHPARNDEFGLPADLAALPLEVWLKTVHRDDLVRVRGLLQDALSEHRERFDIAFRLFVPDRPVRDVICYGAITRNEKGRVVGIAGILQNRSDAGRARAVADPGQSPDGGG</sequence>
<evidence type="ECO:0000313" key="9">
    <source>
        <dbReference type="Proteomes" id="UP000032680"/>
    </source>
</evidence>
<gene>
    <name evidence="8" type="ORF">Asru_0006_04</name>
</gene>
<dbReference type="PROSITE" id="PS50113">
    <property type="entry name" value="PAC"/>
    <property type="match status" value="2"/>
</dbReference>
<evidence type="ECO:0000259" key="6">
    <source>
        <dbReference type="PROSITE" id="PS50112"/>
    </source>
</evidence>
<dbReference type="EMBL" id="BANB01000006">
    <property type="protein sequence ID" value="GAN75792.1"/>
    <property type="molecule type" value="Genomic_DNA"/>
</dbReference>
<dbReference type="Gene3D" id="3.30.450.40">
    <property type="match status" value="1"/>
</dbReference>
<evidence type="ECO:0000256" key="5">
    <source>
        <dbReference type="ARBA" id="ARBA00022777"/>
    </source>
</evidence>
<name>A0A0D6P2B0_9PROT</name>
<dbReference type="SUPFAM" id="SSF55781">
    <property type="entry name" value="GAF domain-like"/>
    <property type="match status" value="1"/>
</dbReference>
<evidence type="ECO:0000256" key="2">
    <source>
        <dbReference type="ARBA" id="ARBA00012438"/>
    </source>
</evidence>
<dbReference type="SMART" id="SM00065">
    <property type="entry name" value="GAF"/>
    <property type="match status" value="1"/>
</dbReference>
<keyword evidence="5 8" id="KW-0418">Kinase</keyword>
<dbReference type="RefSeq" id="WP_048859534.1">
    <property type="nucleotide sequence ID" value="NZ_BANB01000006.1"/>
</dbReference>
<feature type="domain" description="PAC" evidence="7">
    <location>
        <begin position="96"/>
        <end position="148"/>
    </location>
</feature>
<evidence type="ECO:0000259" key="7">
    <source>
        <dbReference type="PROSITE" id="PS50113"/>
    </source>
</evidence>
<dbReference type="InterPro" id="IPR000014">
    <property type="entry name" value="PAS"/>
</dbReference>
<dbReference type="EC" id="2.7.13.3" evidence="2"/>
<comment type="catalytic activity">
    <reaction evidence="1">
        <text>ATP + protein L-histidine = ADP + protein N-phospho-L-histidine.</text>
        <dbReference type="EC" id="2.7.13.3"/>
    </reaction>
</comment>
<dbReference type="CDD" id="cd00130">
    <property type="entry name" value="PAS"/>
    <property type="match status" value="2"/>
</dbReference>
<dbReference type="PANTHER" id="PTHR43304">
    <property type="entry name" value="PHYTOCHROME-LIKE PROTEIN CPH1"/>
    <property type="match status" value="1"/>
</dbReference>
<reference evidence="8 9" key="1">
    <citation type="submission" date="2012-11" db="EMBL/GenBank/DDBJ databases">
        <title>Whole genome sequence of Acidisphaera rubrifaciens HS-AP3.</title>
        <authorList>
            <person name="Azuma Y."/>
            <person name="Higashiura N."/>
            <person name="Hirakawa H."/>
            <person name="Matsushita K."/>
        </authorList>
    </citation>
    <scope>NUCLEOTIDE SEQUENCE [LARGE SCALE GENOMIC DNA]</scope>
    <source>
        <strain evidence="8 9">HS-AP3</strain>
    </source>
</reference>
<dbReference type="InterPro" id="IPR000700">
    <property type="entry name" value="PAS-assoc_C"/>
</dbReference>
<dbReference type="InterPro" id="IPR003018">
    <property type="entry name" value="GAF"/>
</dbReference>
<dbReference type="InterPro" id="IPR001610">
    <property type="entry name" value="PAC"/>
</dbReference>
<dbReference type="InterPro" id="IPR013655">
    <property type="entry name" value="PAS_fold_3"/>
</dbReference>
<proteinExistence type="predicted"/>
<dbReference type="PROSITE" id="PS50112">
    <property type="entry name" value="PAS"/>
    <property type="match status" value="1"/>
</dbReference>
<dbReference type="GO" id="GO:0004673">
    <property type="term" value="F:protein histidine kinase activity"/>
    <property type="evidence" value="ECO:0007669"/>
    <property type="project" value="UniProtKB-EC"/>
</dbReference>
<keyword evidence="3" id="KW-0597">Phosphoprotein</keyword>
<dbReference type="NCBIfam" id="TIGR00229">
    <property type="entry name" value="sensory_box"/>
    <property type="match status" value="2"/>
</dbReference>
<dbReference type="InterPro" id="IPR035965">
    <property type="entry name" value="PAS-like_dom_sf"/>
</dbReference>